<evidence type="ECO:0000259" key="6">
    <source>
        <dbReference type="Pfam" id="PF08281"/>
    </source>
</evidence>
<feature type="domain" description="RNA polymerase sigma factor 70 region 4 type 2" evidence="6">
    <location>
        <begin position="240"/>
        <end position="292"/>
    </location>
</feature>
<evidence type="ECO:0000313" key="7">
    <source>
        <dbReference type="EMBL" id="ASG19792.1"/>
    </source>
</evidence>
<organism evidence="7 8">
    <name type="scientific">Nitrospirillum viridazoti CBAmc</name>
    <dbReference type="NCBI Taxonomy" id="1441467"/>
    <lineage>
        <taxon>Bacteria</taxon>
        <taxon>Pseudomonadati</taxon>
        <taxon>Pseudomonadota</taxon>
        <taxon>Alphaproteobacteria</taxon>
        <taxon>Rhodospirillales</taxon>
        <taxon>Azospirillaceae</taxon>
        <taxon>Nitrospirillum</taxon>
        <taxon>Nitrospirillum viridazoti</taxon>
    </lineage>
</organism>
<keyword evidence="8" id="KW-1185">Reference proteome</keyword>
<evidence type="ECO:0000313" key="8">
    <source>
        <dbReference type="Proteomes" id="UP000197153"/>
    </source>
</evidence>
<dbReference type="InterPro" id="IPR013249">
    <property type="entry name" value="RNA_pol_sigma70_r4_t2"/>
</dbReference>
<evidence type="ECO:0000256" key="3">
    <source>
        <dbReference type="ARBA" id="ARBA00023082"/>
    </source>
</evidence>
<dbReference type="Gene3D" id="1.10.10.10">
    <property type="entry name" value="Winged helix-like DNA-binding domain superfamily/Winged helix DNA-binding domain"/>
    <property type="match status" value="1"/>
</dbReference>
<reference evidence="7 8" key="1">
    <citation type="submission" date="2017-06" db="EMBL/GenBank/DDBJ databases">
        <title>Complete genome sequence of Nitrospirillum amazonense strain CBAmC, an endophytic nitrogen-fixing and plant growth-promoting bacterium, isolated from sugarcane.</title>
        <authorList>
            <person name="Schwab S."/>
            <person name="dos Santos Teixeira K.R."/>
            <person name="Simoes Araujo J.L."/>
            <person name="Soares Vidal M."/>
            <person name="Borges de Freitas H.R."/>
            <person name="Rivello Crivelaro A.L."/>
            <person name="Bueno de Camargo Nunes A."/>
            <person name="dos Santos C.M."/>
            <person name="Palmeira da Silva Rosa D."/>
            <person name="da Silva Padilha D."/>
            <person name="da Silva E."/>
            <person name="Araujo Terra L."/>
            <person name="Soares Mendes V."/>
            <person name="Farinelli L."/>
            <person name="Magalhaes Cruz L."/>
            <person name="Baldani J.I."/>
        </authorList>
    </citation>
    <scope>NUCLEOTIDE SEQUENCE [LARGE SCALE GENOMIC DNA]</scope>
    <source>
        <strain evidence="7 8">CBAmC</strain>
    </source>
</reference>
<feature type="region of interest" description="Disordered" evidence="5">
    <location>
        <begin position="78"/>
        <end position="127"/>
    </location>
</feature>
<sequence length="301" mass="33814">MRRAHDRRGRVQPARPHRPGTGLAAGRRPARSPGARGAHGPDHRRTGLGTGLPPTAHHHPVLNFYDGWGKVPRRRIHPLVSRRRPTPRRPLRDAPPVDDAPVQDRHDAITRPQDGPQRAPYSDAPHSDVPFSDERARWLATHILPHEHGLRAWLRSKSFLGFDADDVVQETYAILVAKACVAGIENPRAYAFQTAYSVVLRLVRQSRVVPIAAVADLSTLEAVVDAPSPEEVTSARQQLRLIQDAIADLPRQTRRAFVMRRVEGLPQQEIARRMRLSENTVEKHITRGLKLLAERFGRGER</sequence>
<dbReference type="PANTHER" id="PTHR43133:SF63">
    <property type="entry name" value="RNA POLYMERASE SIGMA FACTOR FECI-RELATED"/>
    <property type="match status" value="1"/>
</dbReference>
<keyword evidence="2" id="KW-0805">Transcription regulation</keyword>
<dbReference type="EMBL" id="CP022110">
    <property type="protein sequence ID" value="ASG19792.1"/>
    <property type="molecule type" value="Genomic_DNA"/>
</dbReference>
<evidence type="ECO:0000256" key="2">
    <source>
        <dbReference type="ARBA" id="ARBA00023015"/>
    </source>
</evidence>
<dbReference type="PANTHER" id="PTHR43133">
    <property type="entry name" value="RNA POLYMERASE ECF-TYPE SIGMA FACTO"/>
    <property type="match status" value="1"/>
</dbReference>
<evidence type="ECO:0000256" key="5">
    <source>
        <dbReference type="SAM" id="MobiDB-lite"/>
    </source>
</evidence>
<feature type="compositionally biased region" description="Low complexity" evidence="5">
    <location>
        <begin position="22"/>
        <end position="38"/>
    </location>
</feature>
<dbReference type="InterPro" id="IPR014284">
    <property type="entry name" value="RNA_pol_sigma-70_dom"/>
</dbReference>
<dbReference type="KEGG" id="nao:Y958_02325"/>
<dbReference type="AlphaFoldDB" id="A0A248JM43"/>
<name>A0A248JM43_9PROT</name>
<dbReference type="InterPro" id="IPR013325">
    <property type="entry name" value="RNA_pol_sigma_r2"/>
</dbReference>
<dbReference type="NCBIfam" id="TIGR02937">
    <property type="entry name" value="sigma70-ECF"/>
    <property type="match status" value="1"/>
</dbReference>
<feature type="compositionally biased region" description="Basic residues" evidence="5">
    <location>
        <begin position="78"/>
        <end position="89"/>
    </location>
</feature>
<evidence type="ECO:0000256" key="4">
    <source>
        <dbReference type="ARBA" id="ARBA00023163"/>
    </source>
</evidence>
<protein>
    <recommendedName>
        <fullName evidence="6">RNA polymerase sigma factor 70 region 4 type 2 domain-containing protein</fullName>
    </recommendedName>
</protein>
<dbReference type="GO" id="GO:0016987">
    <property type="term" value="F:sigma factor activity"/>
    <property type="evidence" value="ECO:0007669"/>
    <property type="project" value="UniProtKB-KW"/>
</dbReference>
<dbReference type="InterPro" id="IPR039425">
    <property type="entry name" value="RNA_pol_sigma-70-like"/>
</dbReference>
<dbReference type="GO" id="GO:0006352">
    <property type="term" value="P:DNA-templated transcription initiation"/>
    <property type="evidence" value="ECO:0007669"/>
    <property type="project" value="InterPro"/>
</dbReference>
<dbReference type="GO" id="GO:0003677">
    <property type="term" value="F:DNA binding"/>
    <property type="evidence" value="ECO:0007669"/>
    <property type="project" value="InterPro"/>
</dbReference>
<dbReference type="InterPro" id="IPR036388">
    <property type="entry name" value="WH-like_DNA-bd_sf"/>
</dbReference>
<keyword evidence="4" id="KW-0804">Transcription</keyword>
<proteinExistence type="inferred from homology"/>
<gene>
    <name evidence="7" type="ORF">Y958_02325</name>
</gene>
<keyword evidence="3" id="KW-0731">Sigma factor</keyword>
<evidence type="ECO:0000256" key="1">
    <source>
        <dbReference type="ARBA" id="ARBA00010641"/>
    </source>
</evidence>
<feature type="region of interest" description="Disordered" evidence="5">
    <location>
        <begin position="1"/>
        <end position="56"/>
    </location>
</feature>
<dbReference type="Pfam" id="PF08281">
    <property type="entry name" value="Sigma70_r4_2"/>
    <property type="match status" value="1"/>
</dbReference>
<accession>A0A248JM43</accession>
<dbReference type="SUPFAM" id="SSF88946">
    <property type="entry name" value="Sigma2 domain of RNA polymerase sigma factors"/>
    <property type="match status" value="1"/>
</dbReference>
<comment type="similarity">
    <text evidence="1">Belongs to the sigma-70 factor family. ECF subfamily.</text>
</comment>
<dbReference type="InterPro" id="IPR013324">
    <property type="entry name" value="RNA_pol_sigma_r3/r4-like"/>
</dbReference>
<dbReference type="Proteomes" id="UP000197153">
    <property type="component" value="Chromosome 1"/>
</dbReference>
<dbReference type="SUPFAM" id="SSF88659">
    <property type="entry name" value="Sigma3 and sigma4 domains of RNA polymerase sigma factors"/>
    <property type="match status" value="1"/>
</dbReference>
<feature type="compositionally biased region" description="Basic residues" evidence="5">
    <location>
        <begin position="1"/>
        <end position="18"/>
    </location>
</feature>
<dbReference type="CDD" id="cd06171">
    <property type="entry name" value="Sigma70_r4"/>
    <property type="match status" value="1"/>
</dbReference>